<feature type="compositionally biased region" description="Low complexity" evidence="1">
    <location>
        <begin position="63"/>
        <end position="72"/>
    </location>
</feature>
<feature type="signal peptide" evidence="2">
    <location>
        <begin position="1"/>
        <end position="21"/>
    </location>
</feature>
<keyword evidence="4" id="KW-1185">Reference proteome</keyword>
<dbReference type="VEuPathDB" id="FungiDB:SCHCODRAFT_02704938"/>
<proteinExistence type="predicted"/>
<dbReference type="InParanoid" id="D8QFB5"/>
<protein>
    <submittedName>
        <fullName evidence="3">Uncharacterized protein</fullName>
    </submittedName>
</protein>
<accession>D8QFB5</accession>
<gene>
    <name evidence="3" type="ORF">SCHCODRAFT_112550</name>
</gene>
<dbReference type="Proteomes" id="UP000007431">
    <property type="component" value="Unassembled WGS sequence"/>
</dbReference>
<feature type="chain" id="PRO_5003120800" evidence="2">
    <location>
        <begin position="22"/>
        <end position="119"/>
    </location>
</feature>
<evidence type="ECO:0000256" key="2">
    <source>
        <dbReference type="SAM" id="SignalP"/>
    </source>
</evidence>
<dbReference type="HOGENOM" id="CLU_2062813_0_0_1"/>
<feature type="region of interest" description="Disordered" evidence="1">
    <location>
        <begin position="53"/>
        <end position="72"/>
    </location>
</feature>
<dbReference type="GeneID" id="9592056"/>
<dbReference type="RefSeq" id="XP_003028003.1">
    <property type="nucleotide sequence ID" value="XM_003027957.1"/>
</dbReference>
<dbReference type="KEGG" id="scm:SCHCO_02704938"/>
<keyword evidence="2" id="KW-0732">Signal</keyword>
<evidence type="ECO:0000256" key="1">
    <source>
        <dbReference type="SAM" id="MobiDB-lite"/>
    </source>
</evidence>
<organism evidence="4">
    <name type="scientific">Schizophyllum commune (strain H4-8 / FGSC 9210)</name>
    <name type="common">Split gill fungus</name>
    <dbReference type="NCBI Taxonomy" id="578458"/>
    <lineage>
        <taxon>Eukaryota</taxon>
        <taxon>Fungi</taxon>
        <taxon>Dikarya</taxon>
        <taxon>Basidiomycota</taxon>
        <taxon>Agaricomycotina</taxon>
        <taxon>Agaricomycetes</taxon>
        <taxon>Agaricomycetidae</taxon>
        <taxon>Agaricales</taxon>
        <taxon>Schizophyllaceae</taxon>
        <taxon>Schizophyllum</taxon>
    </lineage>
</organism>
<reference evidence="3 4" key="1">
    <citation type="journal article" date="2010" name="Nat. Biotechnol.">
        <title>Genome sequence of the model mushroom Schizophyllum commune.</title>
        <authorList>
            <person name="Ohm R.A."/>
            <person name="de Jong J.F."/>
            <person name="Lugones L.G."/>
            <person name="Aerts A."/>
            <person name="Kothe E."/>
            <person name="Stajich J.E."/>
            <person name="de Vries R.P."/>
            <person name="Record E."/>
            <person name="Levasseur A."/>
            <person name="Baker S.E."/>
            <person name="Bartholomew K.A."/>
            <person name="Coutinho P.M."/>
            <person name="Erdmann S."/>
            <person name="Fowler T.J."/>
            <person name="Gathman A.C."/>
            <person name="Lombard V."/>
            <person name="Henrissat B."/>
            <person name="Knabe N."/>
            <person name="Kuees U."/>
            <person name="Lilly W.W."/>
            <person name="Lindquist E."/>
            <person name="Lucas S."/>
            <person name="Magnuson J.K."/>
            <person name="Piumi F."/>
            <person name="Raudaskoski M."/>
            <person name="Salamov A."/>
            <person name="Schmutz J."/>
            <person name="Schwarze F.W.M.R."/>
            <person name="vanKuyk P.A."/>
            <person name="Horton J.S."/>
            <person name="Grigoriev I.V."/>
            <person name="Woesten H.A.B."/>
        </authorList>
    </citation>
    <scope>NUCLEOTIDE SEQUENCE [LARGE SCALE GENOMIC DNA]</scope>
    <source>
        <strain evidence="4">H4-8 / FGSC 9210</strain>
    </source>
</reference>
<sequence>MSPLVKSILLVPLPLSHLAGARAPISHLQTSFPELGVARPSVSGAFAPSVAPSVEVEGGGSGVPHSAAEEAAAAGQSCSFTDSALRTAFDRADSTLSDVRTLLSSREVDLQRSQEESAF</sequence>
<dbReference type="AlphaFoldDB" id="D8QFB5"/>
<dbReference type="EMBL" id="GL377311">
    <property type="protein sequence ID" value="EFI93100.1"/>
    <property type="molecule type" value="Genomic_DNA"/>
</dbReference>
<name>D8QFB5_SCHCM</name>
<feature type="non-terminal residue" evidence="3">
    <location>
        <position position="119"/>
    </location>
</feature>
<evidence type="ECO:0000313" key="3">
    <source>
        <dbReference type="EMBL" id="EFI93100.1"/>
    </source>
</evidence>
<evidence type="ECO:0000313" key="4">
    <source>
        <dbReference type="Proteomes" id="UP000007431"/>
    </source>
</evidence>